<evidence type="ECO:0000313" key="1">
    <source>
        <dbReference type="EMBL" id="CAA6811441.1"/>
    </source>
</evidence>
<proteinExistence type="predicted"/>
<name>A0A6S6SWK0_9BACT</name>
<reference evidence="1" key="1">
    <citation type="submission" date="2020-01" db="EMBL/GenBank/DDBJ databases">
        <authorList>
            <person name="Meier V. D."/>
            <person name="Meier V D."/>
        </authorList>
    </citation>
    <scope>NUCLEOTIDE SEQUENCE</scope>
    <source>
        <strain evidence="1">HLG_WM_MAG_04</strain>
    </source>
</reference>
<dbReference type="SUPFAM" id="SSF48613">
    <property type="entry name" value="Heme oxygenase-like"/>
    <property type="match status" value="1"/>
</dbReference>
<organism evidence="1">
    <name type="scientific">uncultured Sulfurovum sp</name>
    <dbReference type="NCBI Taxonomy" id="269237"/>
    <lineage>
        <taxon>Bacteria</taxon>
        <taxon>Pseudomonadati</taxon>
        <taxon>Campylobacterota</taxon>
        <taxon>Epsilonproteobacteria</taxon>
        <taxon>Campylobacterales</taxon>
        <taxon>Sulfurovaceae</taxon>
        <taxon>Sulfurovum</taxon>
        <taxon>environmental samples</taxon>
    </lineage>
</organism>
<gene>
    <name evidence="1" type="ORF">HELGO_WM5422</name>
</gene>
<protein>
    <submittedName>
        <fullName evidence="1">PROBABLE REMNANT OF A TRANSPOSASE GENE PROTEIN</fullName>
    </submittedName>
</protein>
<dbReference type="InterPro" id="IPR024423">
    <property type="entry name" value="DUF3050"/>
</dbReference>
<dbReference type="EMBL" id="CACVAX010000034">
    <property type="protein sequence ID" value="CAA6811441.1"/>
    <property type="molecule type" value="Genomic_DNA"/>
</dbReference>
<dbReference type="AlphaFoldDB" id="A0A6S6SWK0"/>
<dbReference type="Gene3D" id="1.20.910.10">
    <property type="entry name" value="Heme oxygenase-like"/>
    <property type="match status" value="1"/>
</dbReference>
<dbReference type="InterPro" id="IPR016084">
    <property type="entry name" value="Haem_Oase-like_multi-hlx"/>
</dbReference>
<sequence>MSNFPLEEISQLQQKLSEHPVYDAIKNLDDLTIFMQHHVYSVWDFMSLVKYLQNEFAPNKTPWMPHGDPMIRRFINDIVLEEESDEGLALADGTTTYISHFELYLMAMEEVKPNSSASIQKFIKKVRKSSLNKTLNKKLAPSPAKKFMKTTFNFIKTDKPHVIAAAFAFGREHIIPTMFRALIKKMNISKEEATAFHYYLARHIELDGDHHGPLSLKMIDILCQNDPKKILEAKNTAIYAIEARIKFWDGVLKAIEKSRKSF</sequence>
<accession>A0A6S6SWK0</accession>
<dbReference type="Pfam" id="PF11251">
    <property type="entry name" value="DUF3050"/>
    <property type="match status" value="1"/>
</dbReference>